<feature type="transmembrane region" description="Helical" evidence="1">
    <location>
        <begin position="307"/>
        <end position="327"/>
    </location>
</feature>
<sequence length="424" mass="43832">MLEVRDAPPLSVPLRFFLGAPLFGIAGALLLLIYPDTALASRWHPHAVAVLHCFTAGLMLQAMLGALFQVLPVAAGSLVPRPRLLAGVVHPASVLGAVLLVAGFLLPGYHLTGIGAALLALACGVFVVAIAPGLLHATARDPARRLMRVAVAGLAVAVALGFGLAHQLEHGAGARFVTLVNLHALWALAGWALPLVAGVAVLVVPMFYITPAYPKTLLSLAAVALPVLLAAISAAAWLGAEGLARGLALGVSVFALGFAGITYRLFLLRRRTRTDAAGSGWRAAMVALAGGAALLAVAMLASDPDTAQRAAMALGVVLAIGVFSGVIGAMLQKILPFLITLRLAALGLGARLTGGPGERALRAQTWLQSAAVLLLLIAICLPRVAVFAGAVLLLAQCSFAWNVWRFALAYRHTRATRQPNEPHA</sequence>
<proteinExistence type="predicted"/>
<feature type="transmembrane region" description="Helical" evidence="1">
    <location>
        <begin position="12"/>
        <end position="34"/>
    </location>
</feature>
<feature type="transmembrane region" description="Helical" evidence="1">
    <location>
        <begin position="146"/>
        <end position="165"/>
    </location>
</feature>
<keyword evidence="1" id="KW-0812">Transmembrane</keyword>
<protein>
    <recommendedName>
        <fullName evidence="4">NnrS family protein</fullName>
    </recommendedName>
</protein>
<keyword evidence="1" id="KW-0472">Membrane</keyword>
<dbReference type="RefSeq" id="WP_206254099.1">
    <property type="nucleotide sequence ID" value="NZ_CP071060.1"/>
</dbReference>
<keyword evidence="3" id="KW-1185">Reference proteome</keyword>
<feature type="transmembrane region" description="Helical" evidence="1">
    <location>
        <begin position="246"/>
        <end position="267"/>
    </location>
</feature>
<accession>A0ABX7M4N7</accession>
<feature type="transmembrane region" description="Helical" evidence="1">
    <location>
        <begin position="112"/>
        <end position="134"/>
    </location>
</feature>
<feature type="transmembrane region" description="Helical" evidence="1">
    <location>
        <begin position="279"/>
        <end position="301"/>
    </location>
</feature>
<reference evidence="2 3" key="1">
    <citation type="submission" date="2021-02" db="EMBL/GenBank/DDBJ databases">
        <title>Niveibacterium changnyeongensis HC41.</title>
        <authorList>
            <person name="Kang M."/>
        </authorList>
    </citation>
    <scope>NUCLEOTIDE SEQUENCE [LARGE SCALE GENOMIC DNA]</scope>
    <source>
        <strain evidence="2 3">HC41</strain>
    </source>
</reference>
<evidence type="ECO:0000313" key="3">
    <source>
        <dbReference type="Proteomes" id="UP000663570"/>
    </source>
</evidence>
<dbReference type="EMBL" id="CP071060">
    <property type="protein sequence ID" value="QSI76409.1"/>
    <property type="molecule type" value="Genomic_DNA"/>
</dbReference>
<keyword evidence="1" id="KW-1133">Transmembrane helix</keyword>
<evidence type="ECO:0008006" key="4">
    <source>
        <dbReference type="Google" id="ProtNLM"/>
    </source>
</evidence>
<organism evidence="2 3">
    <name type="scientific">Niveibacterium microcysteis</name>
    <dbReference type="NCBI Taxonomy" id="2811415"/>
    <lineage>
        <taxon>Bacteria</taxon>
        <taxon>Pseudomonadati</taxon>
        <taxon>Pseudomonadota</taxon>
        <taxon>Betaproteobacteria</taxon>
        <taxon>Rhodocyclales</taxon>
        <taxon>Rhodocyclaceae</taxon>
        <taxon>Niveibacterium</taxon>
    </lineage>
</organism>
<dbReference type="Proteomes" id="UP000663570">
    <property type="component" value="Chromosome"/>
</dbReference>
<gene>
    <name evidence="2" type="ORF">JY500_18410</name>
</gene>
<name>A0ABX7M4N7_9RHOO</name>
<feature type="transmembrane region" description="Helical" evidence="1">
    <location>
        <begin position="46"/>
        <end position="72"/>
    </location>
</feature>
<feature type="transmembrane region" description="Helical" evidence="1">
    <location>
        <begin position="217"/>
        <end position="240"/>
    </location>
</feature>
<feature type="transmembrane region" description="Helical" evidence="1">
    <location>
        <begin position="372"/>
        <end position="395"/>
    </location>
</feature>
<evidence type="ECO:0000256" key="1">
    <source>
        <dbReference type="SAM" id="Phobius"/>
    </source>
</evidence>
<evidence type="ECO:0000313" key="2">
    <source>
        <dbReference type="EMBL" id="QSI76409.1"/>
    </source>
</evidence>
<feature type="transmembrane region" description="Helical" evidence="1">
    <location>
        <begin position="185"/>
        <end position="210"/>
    </location>
</feature>
<feature type="transmembrane region" description="Helical" evidence="1">
    <location>
        <begin position="84"/>
        <end position="106"/>
    </location>
</feature>